<proteinExistence type="predicted"/>
<dbReference type="AlphaFoldDB" id="A0A9Q3HQ86"/>
<feature type="region of interest" description="Disordered" evidence="1">
    <location>
        <begin position="16"/>
        <end position="62"/>
    </location>
</feature>
<name>A0A9Q3HQ86_9BASI</name>
<keyword evidence="3" id="KW-1185">Reference proteome</keyword>
<reference evidence="2" key="1">
    <citation type="submission" date="2021-03" db="EMBL/GenBank/DDBJ databases">
        <title>Draft genome sequence of rust myrtle Austropuccinia psidii MF-1, a brazilian biotype.</title>
        <authorList>
            <person name="Quecine M.C."/>
            <person name="Pachon D.M.R."/>
            <person name="Bonatelli M.L."/>
            <person name="Correr F.H."/>
            <person name="Franceschini L.M."/>
            <person name="Leite T.F."/>
            <person name="Margarido G.R.A."/>
            <person name="Almeida C.A."/>
            <person name="Ferrarezi J.A."/>
            <person name="Labate C.A."/>
        </authorList>
    </citation>
    <scope>NUCLEOTIDE SEQUENCE</scope>
    <source>
        <strain evidence="2">MF-1</strain>
    </source>
</reference>
<dbReference type="Proteomes" id="UP000765509">
    <property type="component" value="Unassembled WGS sequence"/>
</dbReference>
<feature type="compositionally biased region" description="Low complexity" evidence="1">
    <location>
        <begin position="32"/>
        <end position="49"/>
    </location>
</feature>
<gene>
    <name evidence="2" type="ORF">O181_052157</name>
</gene>
<protein>
    <submittedName>
        <fullName evidence="2">Uncharacterized protein</fullName>
    </submittedName>
</protein>
<evidence type="ECO:0000313" key="3">
    <source>
        <dbReference type="Proteomes" id="UP000765509"/>
    </source>
</evidence>
<dbReference type="EMBL" id="AVOT02022801">
    <property type="protein sequence ID" value="MBW0512442.1"/>
    <property type="molecule type" value="Genomic_DNA"/>
</dbReference>
<comment type="caution">
    <text evidence="2">The sequence shown here is derived from an EMBL/GenBank/DDBJ whole genome shotgun (WGS) entry which is preliminary data.</text>
</comment>
<evidence type="ECO:0000256" key="1">
    <source>
        <dbReference type="SAM" id="MobiDB-lite"/>
    </source>
</evidence>
<organism evidence="2 3">
    <name type="scientific">Austropuccinia psidii MF-1</name>
    <dbReference type="NCBI Taxonomy" id="1389203"/>
    <lineage>
        <taxon>Eukaryota</taxon>
        <taxon>Fungi</taxon>
        <taxon>Dikarya</taxon>
        <taxon>Basidiomycota</taxon>
        <taxon>Pucciniomycotina</taxon>
        <taxon>Pucciniomycetes</taxon>
        <taxon>Pucciniales</taxon>
        <taxon>Sphaerophragmiaceae</taxon>
        <taxon>Austropuccinia</taxon>
    </lineage>
</organism>
<accession>A0A9Q3HQ86</accession>
<sequence length="89" mass="9374">MMVDDYHSGYLDWAKVGPSKPSEAPTGAGTTSVPLDPSPSSSPSFLRPSKVIIDTSGKESTTSEKYLDLLGPLPSFLDGTCPFPKLALS</sequence>
<evidence type="ECO:0000313" key="2">
    <source>
        <dbReference type="EMBL" id="MBW0512442.1"/>
    </source>
</evidence>